<dbReference type="AlphaFoldDB" id="A0A0F8Y9C9"/>
<protein>
    <submittedName>
        <fullName evidence="1">Uncharacterized protein</fullName>
    </submittedName>
</protein>
<sequence>AWCYIDLAHYTGPVGDPPTRWPWDAKLWKPSKGGDWIDDEIRNLEKGGALTAAEIDRLLALKNLR</sequence>
<comment type="caution">
    <text evidence="1">The sequence shown here is derived from an EMBL/GenBank/DDBJ whole genome shotgun (WGS) entry which is preliminary data.</text>
</comment>
<name>A0A0F8Y9C9_9ZZZZ</name>
<reference evidence="1" key="1">
    <citation type="journal article" date="2015" name="Nature">
        <title>Complex archaea that bridge the gap between prokaryotes and eukaryotes.</title>
        <authorList>
            <person name="Spang A."/>
            <person name="Saw J.H."/>
            <person name="Jorgensen S.L."/>
            <person name="Zaremba-Niedzwiedzka K."/>
            <person name="Martijn J."/>
            <person name="Lind A.E."/>
            <person name="van Eijk R."/>
            <person name="Schleper C."/>
            <person name="Guy L."/>
            <person name="Ettema T.J."/>
        </authorList>
    </citation>
    <scope>NUCLEOTIDE SEQUENCE</scope>
</reference>
<evidence type="ECO:0000313" key="1">
    <source>
        <dbReference type="EMBL" id="KKK77963.1"/>
    </source>
</evidence>
<feature type="non-terminal residue" evidence="1">
    <location>
        <position position="1"/>
    </location>
</feature>
<accession>A0A0F8Y9C9</accession>
<organism evidence="1">
    <name type="scientific">marine sediment metagenome</name>
    <dbReference type="NCBI Taxonomy" id="412755"/>
    <lineage>
        <taxon>unclassified sequences</taxon>
        <taxon>metagenomes</taxon>
        <taxon>ecological metagenomes</taxon>
    </lineage>
</organism>
<proteinExistence type="predicted"/>
<dbReference type="EMBL" id="LAZR01054705">
    <property type="protein sequence ID" value="KKK77963.1"/>
    <property type="molecule type" value="Genomic_DNA"/>
</dbReference>
<gene>
    <name evidence="1" type="ORF">LCGC14_2848290</name>
</gene>